<protein>
    <submittedName>
        <fullName evidence="4">Uncharacterized protein</fullName>
    </submittedName>
</protein>
<dbReference type="PROSITE" id="PS50005">
    <property type="entry name" value="TPR"/>
    <property type="match status" value="2"/>
</dbReference>
<sequence length="363" mass="42029">RHCNRNWRRANVAAAKLVEQMLKQNKRGLIIAAKNNSECKTTDGQSSFIMAICDDNIKKTQFGTYWMYAIMQPVVLLDKMDIDGNIYAVDCEIQCKGHVNVTTQLFVTKNATVDWQLMQSASSVPWNTKIHHDIPAILQDIEEKEEEFSRKRLFDDIILHLQKYMQLSIDNFGLKQPYATIAHNLMGIAYKNKAQYDTAIEFYEKGLQIVLDIFGANHAFAAQFYHNLGMVYRNKLQYDKSLMYYEKALQIKLEIFGMNHEDVSNSYDSLGHIYFHKGWYADAIACHKNSLKIKTILFGSMHRDVGDSYRNLGVVSDASQHKREAWKYYGKAWKIYTITLGEWDEGTIQVKVAVKKLTEKFKN</sequence>
<dbReference type="PANTHER" id="PTHR45641:SF1">
    <property type="entry name" value="AAA+ ATPASE DOMAIN-CONTAINING PROTEIN"/>
    <property type="match status" value="1"/>
</dbReference>
<reference evidence="4 5" key="1">
    <citation type="journal article" date="2013" name="Curr. Biol.">
        <title>The Genome of the Foraminiferan Reticulomyxa filosa.</title>
        <authorList>
            <person name="Glockner G."/>
            <person name="Hulsmann N."/>
            <person name="Schleicher M."/>
            <person name="Noegel A.A."/>
            <person name="Eichinger L."/>
            <person name="Gallinger C."/>
            <person name="Pawlowski J."/>
            <person name="Sierra R."/>
            <person name="Euteneuer U."/>
            <person name="Pillet L."/>
            <person name="Moustafa A."/>
            <person name="Platzer M."/>
            <person name="Groth M."/>
            <person name="Szafranski K."/>
            <person name="Schliwa M."/>
        </authorList>
    </citation>
    <scope>NUCLEOTIDE SEQUENCE [LARGE SCALE GENOMIC DNA]</scope>
</reference>
<dbReference type="InterPro" id="IPR019734">
    <property type="entry name" value="TPR_rpt"/>
</dbReference>
<dbReference type="Gene3D" id="1.25.40.10">
    <property type="entry name" value="Tetratricopeptide repeat domain"/>
    <property type="match status" value="1"/>
</dbReference>
<dbReference type="InterPro" id="IPR011990">
    <property type="entry name" value="TPR-like_helical_dom_sf"/>
</dbReference>
<keyword evidence="2 3" id="KW-0802">TPR repeat</keyword>
<dbReference type="PROSITE" id="PS50293">
    <property type="entry name" value="TPR_REGION"/>
    <property type="match status" value="1"/>
</dbReference>
<dbReference type="Proteomes" id="UP000023152">
    <property type="component" value="Unassembled WGS sequence"/>
</dbReference>
<evidence type="ECO:0000256" key="2">
    <source>
        <dbReference type="ARBA" id="ARBA00022803"/>
    </source>
</evidence>
<accession>X6PF51</accession>
<evidence type="ECO:0000256" key="3">
    <source>
        <dbReference type="PROSITE-ProRule" id="PRU00339"/>
    </source>
</evidence>
<gene>
    <name evidence="4" type="ORF">RFI_00331</name>
</gene>
<dbReference type="PANTHER" id="PTHR45641">
    <property type="entry name" value="TETRATRICOPEPTIDE REPEAT PROTEIN (AFU_ORTHOLOGUE AFUA_6G03870)"/>
    <property type="match status" value="1"/>
</dbReference>
<evidence type="ECO:0000313" key="4">
    <source>
        <dbReference type="EMBL" id="ETO36733.1"/>
    </source>
</evidence>
<organism evidence="4 5">
    <name type="scientific">Reticulomyxa filosa</name>
    <dbReference type="NCBI Taxonomy" id="46433"/>
    <lineage>
        <taxon>Eukaryota</taxon>
        <taxon>Sar</taxon>
        <taxon>Rhizaria</taxon>
        <taxon>Retaria</taxon>
        <taxon>Foraminifera</taxon>
        <taxon>Monothalamids</taxon>
        <taxon>Reticulomyxidae</taxon>
        <taxon>Reticulomyxa</taxon>
    </lineage>
</organism>
<dbReference type="SUPFAM" id="SSF48452">
    <property type="entry name" value="TPR-like"/>
    <property type="match status" value="1"/>
</dbReference>
<feature type="repeat" description="TPR" evidence="3">
    <location>
        <begin position="222"/>
        <end position="255"/>
    </location>
</feature>
<feature type="repeat" description="TPR" evidence="3">
    <location>
        <begin position="180"/>
        <end position="213"/>
    </location>
</feature>
<comment type="caution">
    <text evidence="4">The sequence shown here is derived from an EMBL/GenBank/DDBJ whole genome shotgun (WGS) entry which is preliminary data.</text>
</comment>
<evidence type="ECO:0000313" key="5">
    <source>
        <dbReference type="Proteomes" id="UP000023152"/>
    </source>
</evidence>
<proteinExistence type="predicted"/>
<name>X6PF51_RETFI</name>
<dbReference type="SMART" id="SM00028">
    <property type="entry name" value="TPR"/>
    <property type="match status" value="3"/>
</dbReference>
<keyword evidence="5" id="KW-1185">Reference proteome</keyword>
<dbReference type="AlphaFoldDB" id="X6PF51"/>
<dbReference type="Pfam" id="PF13181">
    <property type="entry name" value="TPR_8"/>
    <property type="match status" value="1"/>
</dbReference>
<feature type="non-terminal residue" evidence="4">
    <location>
        <position position="1"/>
    </location>
</feature>
<keyword evidence="1" id="KW-0677">Repeat</keyword>
<evidence type="ECO:0000256" key="1">
    <source>
        <dbReference type="ARBA" id="ARBA00022737"/>
    </source>
</evidence>
<dbReference type="EMBL" id="ASPP01000340">
    <property type="protein sequence ID" value="ETO36733.1"/>
    <property type="molecule type" value="Genomic_DNA"/>
</dbReference>
<dbReference type="Pfam" id="PF13424">
    <property type="entry name" value="TPR_12"/>
    <property type="match status" value="1"/>
</dbReference>